<dbReference type="Proteomes" id="UP000256845">
    <property type="component" value="Unassembled WGS sequence"/>
</dbReference>
<dbReference type="GO" id="GO:0005829">
    <property type="term" value="C:cytosol"/>
    <property type="evidence" value="ECO:0007669"/>
    <property type="project" value="TreeGrafter"/>
</dbReference>
<keyword evidence="14" id="KW-1185">Reference proteome</keyword>
<dbReference type="InterPro" id="IPR015944">
    <property type="entry name" value="Gly-tRNA-synth_bsu"/>
</dbReference>
<comment type="caution">
    <text evidence="13">The sequence shown here is derived from an EMBL/GenBank/DDBJ whole genome shotgun (WGS) entry which is preliminary data.</text>
</comment>
<evidence type="ECO:0000313" key="13">
    <source>
        <dbReference type="EMBL" id="RED52238.1"/>
    </source>
</evidence>
<name>A0A3D9HRW4_9PROT</name>
<comment type="subunit">
    <text evidence="3 11">Tetramer of two alpha and two beta subunits.</text>
</comment>
<dbReference type="PRINTS" id="PR01045">
    <property type="entry name" value="TRNASYNTHGB"/>
</dbReference>
<evidence type="ECO:0000256" key="2">
    <source>
        <dbReference type="ARBA" id="ARBA00008226"/>
    </source>
</evidence>
<sequence>MTELLIELFSEEIPAGMQTRAADDFKGLVETGLKAENLTFDAVRAYSTPRRLTLVVEGLPLAQPDVRDERKGPKVGAPEQAVAGFLRGAGLESLDQCEQRETPKGAVWFAVIERKGRATTEVLPGIILDAINKLPWAKSMRFADQAFRWVRPLRRVNVVFNGAVLDGSLDMGGRVMAFGNETEGHRFLSHGTVTFTSFDDYEKGLLEKQVVLDPAKRREMIASALDMAVRAEGLTVKDDPKLLDEVTGLVEYPVVLIGNIDPEFMEVPREVLTSSMRANQKYFTLENPDGSMATKFALVSNMVAKDGGAAIANGNERVLRARLADAKFFWDQDRKKRLEDNLPKLDKVIFHAKLGSVAERVARMEELAETLCDHIEGANKAEARRAAQLSKADLVSEMVYEFPEVQGIMGRYYAIHQGENEAVANAIADHYSPAGPNDACPTAPVSVAVALAEKLDTLSGFWAMDEKPTGSKDPYALRRAALGIIRLILENGVRVNLAPVLRRQIGLYSEMYKMGLGPEGEHAAADDLLAFFADRLKVHLKSDGVAHDHIQAVFALGGEDDLVRLLARVKALGAFLGSDDGANLLTAYRRAANILKAEEKKDGRSFDGEADAALCQQDEETALVKALEGVEVYKDLLAKEDFEAAMSALATLRAPVDAFFDQVTVNADDPALRENRLKLLSRIRDIMGSVADFGQIEG</sequence>
<evidence type="ECO:0000259" key="12">
    <source>
        <dbReference type="Pfam" id="PF05746"/>
    </source>
</evidence>
<dbReference type="GO" id="GO:0005524">
    <property type="term" value="F:ATP binding"/>
    <property type="evidence" value="ECO:0007669"/>
    <property type="project" value="UniProtKB-UniRule"/>
</dbReference>
<comment type="catalytic activity">
    <reaction evidence="10 11">
        <text>tRNA(Gly) + glycine + ATP = glycyl-tRNA(Gly) + AMP + diphosphate</text>
        <dbReference type="Rhea" id="RHEA:16013"/>
        <dbReference type="Rhea" id="RHEA-COMP:9664"/>
        <dbReference type="Rhea" id="RHEA-COMP:9683"/>
        <dbReference type="ChEBI" id="CHEBI:30616"/>
        <dbReference type="ChEBI" id="CHEBI:33019"/>
        <dbReference type="ChEBI" id="CHEBI:57305"/>
        <dbReference type="ChEBI" id="CHEBI:78442"/>
        <dbReference type="ChEBI" id="CHEBI:78522"/>
        <dbReference type="ChEBI" id="CHEBI:456215"/>
        <dbReference type="EC" id="6.1.1.14"/>
    </reaction>
</comment>
<keyword evidence="5 11" id="KW-0436">Ligase</keyword>
<dbReference type="EC" id="6.1.1.14" evidence="11"/>
<keyword evidence="4 11" id="KW-0963">Cytoplasm</keyword>
<dbReference type="PANTHER" id="PTHR30075">
    <property type="entry name" value="GLYCYL-TRNA SYNTHETASE"/>
    <property type="match status" value="1"/>
</dbReference>
<dbReference type="NCBIfam" id="TIGR00211">
    <property type="entry name" value="glyS"/>
    <property type="match status" value="1"/>
</dbReference>
<dbReference type="GO" id="GO:0006426">
    <property type="term" value="P:glycyl-tRNA aminoacylation"/>
    <property type="evidence" value="ECO:0007669"/>
    <property type="project" value="UniProtKB-UniRule"/>
</dbReference>
<dbReference type="GO" id="GO:0006420">
    <property type="term" value="P:arginyl-tRNA aminoacylation"/>
    <property type="evidence" value="ECO:0007669"/>
    <property type="project" value="InterPro"/>
</dbReference>
<dbReference type="Pfam" id="PF02092">
    <property type="entry name" value="tRNA_synt_2f"/>
    <property type="match status" value="1"/>
</dbReference>
<feature type="domain" description="DALR anticodon binding" evidence="12">
    <location>
        <begin position="585"/>
        <end position="687"/>
    </location>
</feature>
<organism evidence="13 14">
    <name type="scientific">Aestuariispira insulae</name>
    <dbReference type="NCBI Taxonomy" id="1461337"/>
    <lineage>
        <taxon>Bacteria</taxon>
        <taxon>Pseudomonadati</taxon>
        <taxon>Pseudomonadota</taxon>
        <taxon>Alphaproteobacteria</taxon>
        <taxon>Rhodospirillales</taxon>
        <taxon>Kiloniellaceae</taxon>
        <taxon>Aestuariispira</taxon>
    </lineage>
</organism>
<dbReference type="HAMAP" id="MF_00255">
    <property type="entry name" value="Gly_tRNA_synth_beta"/>
    <property type="match status" value="1"/>
</dbReference>
<dbReference type="Gene3D" id="1.10.730.10">
    <property type="entry name" value="Isoleucyl-tRNA Synthetase, Domain 1"/>
    <property type="match status" value="1"/>
</dbReference>
<evidence type="ECO:0000256" key="6">
    <source>
        <dbReference type="ARBA" id="ARBA00022741"/>
    </source>
</evidence>
<dbReference type="InterPro" id="IPR006194">
    <property type="entry name" value="Gly-tRNA-synth_heterodimer"/>
</dbReference>
<dbReference type="OrthoDB" id="9775440at2"/>
<dbReference type="AlphaFoldDB" id="A0A3D9HRW4"/>
<dbReference type="InterPro" id="IPR008909">
    <property type="entry name" value="DALR_anticod-bd"/>
</dbReference>
<evidence type="ECO:0000256" key="4">
    <source>
        <dbReference type="ARBA" id="ARBA00022490"/>
    </source>
</evidence>
<keyword evidence="7 11" id="KW-0067">ATP-binding</keyword>
<dbReference type="PROSITE" id="PS50861">
    <property type="entry name" value="AA_TRNA_LIGASE_II_GLYAB"/>
    <property type="match status" value="1"/>
</dbReference>
<dbReference type="SUPFAM" id="SSF109604">
    <property type="entry name" value="HD-domain/PDEase-like"/>
    <property type="match status" value="1"/>
</dbReference>
<dbReference type="GO" id="GO:0004820">
    <property type="term" value="F:glycine-tRNA ligase activity"/>
    <property type="evidence" value="ECO:0007669"/>
    <property type="project" value="UniProtKB-UniRule"/>
</dbReference>
<evidence type="ECO:0000256" key="9">
    <source>
        <dbReference type="ARBA" id="ARBA00023146"/>
    </source>
</evidence>
<evidence type="ECO:0000256" key="5">
    <source>
        <dbReference type="ARBA" id="ARBA00022598"/>
    </source>
</evidence>
<gene>
    <name evidence="11" type="primary">glyS</name>
    <name evidence="13" type="ORF">DFP90_102256</name>
</gene>
<evidence type="ECO:0000256" key="7">
    <source>
        <dbReference type="ARBA" id="ARBA00022840"/>
    </source>
</evidence>
<accession>A0A3D9HRW4</accession>
<evidence type="ECO:0000256" key="8">
    <source>
        <dbReference type="ARBA" id="ARBA00022917"/>
    </source>
</evidence>
<evidence type="ECO:0000256" key="11">
    <source>
        <dbReference type="HAMAP-Rule" id="MF_00255"/>
    </source>
</evidence>
<evidence type="ECO:0000256" key="1">
    <source>
        <dbReference type="ARBA" id="ARBA00004496"/>
    </source>
</evidence>
<evidence type="ECO:0000313" key="14">
    <source>
        <dbReference type="Proteomes" id="UP000256845"/>
    </source>
</evidence>
<keyword evidence="6 11" id="KW-0547">Nucleotide-binding</keyword>
<comment type="similarity">
    <text evidence="2 11">Belongs to the class-II aminoacyl-tRNA synthetase family.</text>
</comment>
<dbReference type="GO" id="GO:0004814">
    <property type="term" value="F:arginine-tRNA ligase activity"/>
    <property type="evidence" value="ECO:0007669"/>
    <property type="project" value="InterPro"/>
</dbReference>
<proteinExistence type="inferred from homology"/>
<keyword evidence="8 11" id="KW-0648">Protein biosynthesis</keyword>
<protein>
    <recommendedName>
        <fullName evidence="11">Glycine--tRNA ligase beta subunit</fullName>
        <ecNumber evidence="11">6.1.1.14</ecNumber>
    </recommendedName>
    <alternativeName>
        <fullName evidence="11">Glycyl-tRNA synthetase beta subunit</fullName>
        <shortName evidence="11">GlyRS</shortName>
    </alternativeName>
</protein>
<evidence type="ECO:0000256" key="3">
    <source>
        <dbReference type="ARBA" id="ARBA00011209"/>
    </source>
</evidence>
<reference evidence="13 14" key="1">
    <citation type="submission" date="2018-07" db="EMBL/GenBank/DDBJ databases">
        <title>Genomic Encyclopedia of Type Strains, Phase III (KMG-III): the genomes of soil and plant-associated and newly described type strains.</title>
        <authorList>
            <person name="Whitman W."/>
        </authorList>
    </citation>
    <scope>NUCLEOTIDE SEQUENCE [LARGE SCALE GENOMIC DNA]</scope>
    <source>
        <strain evidence="13 14">CECT 8488</strain>
    </source>
</reference>
<keyword evidence="9 11" id="KW-0030">Aminoacyl-tRNA synthetase</keyword>
<dbReference type="EMBL" id="QRDW01000002">
    <property type="protein sequence ID" value="RED52238.1"/>
    <property type="molecule type" value="Genomic_DNA"/>
</dbReference>
<dbReference type="Pfam" id="PF05746">
    <property type="entry name" value="DALR_1"/>
    <property type="match status" value="1"/>
</dbReference>
<dbReference type="RefSeq" id="WP_115935789.1">
    <property type="nucleotide sequence ID" value="NZ_QRDW01000002.1"/>
</dbReference>
<dbReference type="PANTHER" id="PTHR30075:SF2">
    <property type="entry name" value="GLYCINE--TRNA LIGASE, CHLOROPLASTIC_MITOCHONDRIAL 2"/>
    <property type="match status" value="1"/>
</dbReference>
<evidence type="ECO:0000256" key="10">
    <source>
        <dbReference type="ARBA" id="ARBA00047937"/>
    </source>
</evidence>
<comment type="subcellular location">
    <subcellularLocation>
        <location evidence="1 11">Cytoplasm</location>
    </subcellularLocation>
</comment>